<dbReference type="KEGG" id="lenr:94174556"/>
<dbReference type="GeneID" id="94174556"/>
<evidence type="ECO:0000256" key="1">
    <source>
        <dbReference type="SAM" id="MobiDB-lite"/>
    </source>
</evidence>
<name>A0A836GZP9_LEIEN</name>
<evidence type="ECO:0000313" key="3">
    <source>
        <dbReference type="Proteomes" id="UP000674179"/>
    </source>
</evidence>
<comment type="caution">
    <text evidence="2">The sequence shown here is derived from an EMBL/GenBank/DDBJ whole genome shotgun (WGS) entry which is preliminary data.</text>
</comment>
<gene>
    <name evidence="2" type="ORF">CUR178_07402</name>
</gene>
<proteinExistence type="predicted"/>
<feature type="region of interest" description="Disordered" evidence="1">
    <location>
        <begin position="318"/>
        <end position="349"/>
    </location>
</feature>
<evidence type="ECO:0000313" key="2">
    <source>
        <dbReference type="EMBL" id="KAG5484246.1"/>
    </source>
</evidence>
<dbReference type="Proteomes" id="UP000674179">
    <property type="component" value="Chromosome 10"/>
</dbReference>
<dbReference type="OrthoDB" id="248563at2759"/>
<protein>
    <submittedName>
        <fullName evidence="2">Uncharacterized protein</fullName>
    </submittedName>
</protein>
<accession>A0A836GZP9</accession>
<sequence length="425" mass="47751">MSENRQLLKGLEDKPHHITIPLEDWHHLTTEKCNSFRYRYGVSSREVIQQLRSGDRENRTFRIKHLHPLFVSREELQQVEKLRQIAKERNLNIKYLSRLRKRLLKGSAPVHSAPLIAVPPARRLDIDGALAQVLATRSTLCFALHLLVSVQNDDAEQQSAPTALADATVRSHLERLPLAVLHHLLSELCKVRAAWVGDLLAPSAAAAAQEQALLDRESINALLYHVCLWQRRYPLELVSATLAFYDDNKQLFSPATTASPSTSAQLGSLLEEVHCLHYPDLSDVPGLIRCDVLMTYPHMPAEEQRQLMRNIAVAVAHRKPTGRPQRQSDSEEVEEGGVASNLLRHSRTPPDPRLFLRPFVAEGAAAIPGRFCNTMSTEKYHAMRTAFELHKHDGVRRLAAQDYGETSVYLTPLPSHLSATSSLPP</sequence>
<dbReference type="RefSeq" id="XP_067695134.1">
    <property type="nucleotide sequence ID" value="XM_067839046.1"/>
</dbReference>
<organism evidence="2 3">
    <name type="scientific">Leishmania enriettii</name>
    <dbReference type="NCBI Taxonomy" id="5663"/>
    <lineage>
        <taxon>Eukaryota</taxon>
        <taxon>Discoba</taxon>
        <taxon>Euglenozoa</taxon>
        <taxon>Kinetoplastea</taxon>
        <taxon>Metakinetoplastina</taxon>
        <taxon>Trypanosomatida</taxon>
        <taxon>Trypanosomatidae</taxon>
        <taxon>Leishmaniinae</taxon>
        <taxon>Leishmania</taxon>
    </lineage>
</organism>
<reference evidence="2 3" key="1">
    <citation type="submission" date="2021-02" db="EMBL/GenBank/DDBJ databases">
        <title>Leishmania (Mundinia) enrietti genome sequencing and assembly.</title>
        <authorList>
            <person name="Almutairi H."/>
            <person name="Gatherer D."/>
        </authorList>
    </citation>
    <scope>NUCLEOTIDE SEQUENCE [LARGE SCALE GENOMIC DNA]</scope>
    <source>
        <strain evidence="2">CUR178</strain>
    </source>
</reference>
<dbReference type="AlphaFoldDB" id="A0A836GZP9"/>
<dbReference type="EMBL" id="JAFHKP010000010">
    <property type="protein sequence ID" value="KAG5484246.1"/>
    <property type="molecule type" value="Genomic_DNA"/>
</dbReference>
<keyword evidence="3" id="KW-1185">Reference proteome</keyword>